<accession>A0A3M7ST90</accession>
<proteinExistence type="predicted"/>
<sequence length="83" mass="9482">MYHALRIFESQELSKVIKLGIEKIINESQQTLKDNSGSNFQKKCLLHLLVIVNRSGFHDAENLKIPDNKLDEQRIESSATPAF</sequence>
<comment type="caution">
    <text evidence="1">The sequence shown here is derived from an EMBL/GenBank/DDBJ whole genome shotgun (WGS) entry which is preliminary data.</text>
</comment>
<name>A0A3M7ST90_BRAPC</name>
<dbReference type="EMBL" id="REGN01000795">
    <property type="protein sequence ID" value="RNA39034.1"/>
    <property type="molecule type" value="Genomic_DNA"/>
</dbReference>
<organism evidence="1 2">
    <name type="scientific">Brachionus plicatilis</name>
    <name type="common">Marine rotifer</name>
    <name type="synonym">Brachionus muelleri</name>
    <dbReference type="NCBI Taxonomy" id="10195"/>
    <lineage>
        <taxon>Eukaryota</taxon>
        <taxon>Metazoa</taxon>
        <taxon>Spiralia</taxon>
        <taxon>Gnathifera</taxon>
        <taxon>Rotifera</taxon>
        <taxon>Eurotatoria</taxon>
        <taxon>Monogononta</taxon>
        <taxon>Pseudotrocha</taxon>
        <taxon>Ploima</taxon>
        <taxon>Brachionidae</taxon>
        <taxon>Brachionus</taxon>
    </lineage>
</organism>
<dbReference type="Proteomes" id="UP000276133">
    <property type="component" value="Unassembled WGS sequence"/>
</dbReference>
<protein>
    <submittedName>
        <fullName evidence="1">Uncharacterized protein</fullName>
    </submittedName>
</protein>
<evidence type="ECO:0000313" key="1">
    <source>
        <dbReference type="EMBL" id="RNA39034.1"/>
    </source>
</evidence>
<keyword evidence="2" id="KW-1185">Reference proteome</keyword>
<gene>
    <name evidence="1" type="ORF">BpHYR1_023661</name>
</gene>
<dbReference type="AlphaFoldDB" id="A0A3M7ST90"/>
<reference evidence="1 2" key="1">
    <citation type="journal article" date="2018" name="Sci. Rep.">
        <title>Genomic signatures of local adaptation to the degree of environmental predictability in rotifers.</title>
        <authorList>
            <person name="Franch-Gras L."/>
            <person name="Hahn C."/>
            <person name="Garcia-Roger E.M."/>
            <person name="Carmona M.J."/>
            <person name="Serra M."/>
            <person name="Gomez A."/>
        </authorList>
    </citation>
    <scope>NUCLEOTIDE SEQUENCE [LARGE SCALE GENOMIC DNA]</scope>
    <source>
        <strain evidence="1">HYR1</strain>
    </source>
</reference>
<evidence type="ECO:0000313" key="2">
    <source>
        <dbReference type="Proteomes" id="UP000276133"/>
    </source>
</evidence>